<organism evidence="2 3">
    <name type="scientific">Armatimonas rosea</name>
    <dbReference type="NCBI Taxonomy" id="685828"/>
    <lineage>
        <taxon>Bacteria</taxon>
        <taxon>Bacillati</taxon>
        <taxon>Armatimonadota</taxon>
        <taxon>Armatimonadia</taxon>
        <taxon>Armatimonadales</taxon>
        <taxon>Armatimonadaceae</taxon>
        <taxon>Armatimonas</taxon>
    </lineage>
</organism>
<keyword evidence="3" id="KW-1185">Reference proteome</keyword>
<name>A0A7W9SVR7_ARMRO</name>
<accession>A0A7W9SVR7</accession>
<feature type="coiled-coil region" evidence="1">
    <location>
        <begin position="24"/>
        <end position="51"/>
    </location>
</feature>
<comment type="caution">
    <text evidence="2">The sequence shown here is derived from an EMBL/GenBank/DDBJ whole genome shotgun (WGS) entry which is preliminary data.</text>
</comment>
<protein>
    <submittedName>
        <fullName evidence="2">Uncharacterized protein</fullName>
    </submittedName>
</protein>
<sequence>MNPDEELKIKLSTEFGGMDDAAKYAAALRNVANEEGNLARASRRAAKVLAESAKVKQDAIKATGSNAPAPNYYQLSRNEVIGPHTRLGLLQQRLAEATAQGADDALLKDLRLKVRRTQRLIDRSGEGIEGLNHEAIGQAILTSRFNAGPFQPLAGRALRATLTPERAAELAKSVAGLPGGKKLAETIEGLAGSNAASVVGKLVTGPAGVAALGLLGVAKASKAFYEAEFTRAEKTSALTQKLTESMAAFGDARTGSLGQMIGGPGAMGNAFAFQNRIGTDPLARAAAARLGISDLAAPYGKIDPGKEYIEAIKKLSREGDEMVRRRTARILGIEREVERYRLLSPETKKAMELQSRMEGIINDVAQQKNAGEFDAAQKRLENAKNLFDTAKGKGFSRGITDLMNRESNALELLAGLADAADKIGVQETDPTGLLMLQNPAQALGVYLGNKLGQKIQGGISGGEQGGKSETQKNTEAMKENTQAMMRLNKNIGETEGSRSALGKMRGDQIFDAYLMGALQMGAF</sequence>
<dbReference type="RefSeq" id="WP_184203384.1">
    <property type="nucleotide sequence ID" value="NZ_JACHGW010000006.1"/>
</dbReference>
<evidence type="ECO:0000256" key="1">
    <source>
        <dbReference type="SAM" id="Coils"/>
    </source>
</evidence>
<reference evidence="2 3" key="1">
    <citation type="submission" date="2020-08" db="EMBL/GenBank/DDBJ databases">
        <title>Genomic Encyclopedia of Type Strains, Phase IV (KMG-IV): sequencing the most valuable type-strain genomes for metagenomic binning, comparative biology and taxonomic classification.</title>
        <authorList>
            <person name="Goeker M."/>
        </authorList>
    </citation>
    <scope>NUCLEOTIDE SEQUENCE [LARGE SCALE GENOMIC DNA]</scope>
    <source>
        <strain evidence="2 3">DSM 23562</strain>
    </source>
</reference>
<dbReference type="EMBL" id="JACHGW010000006">
    <property type="protein sequence ID" value="MBB6053288.1"/>
    <property type="molecule type" value="Genomic_DNA"/>
</dbReference>
<dbReference type="AlphaFoldDB" id="A0A7W9SVR7"/>
<gene>
    <name evidence="2" type="ORF">HNQ39_005122</name>
</gene>
<dbReference type="Proteomes" id="UP000520814">
    <property type="component" value="Unassembled WGS sequence"/>
</dbReference>
<evidence type="ECO:0000313" key="2">
    <source>
        <dbReference type="EMBL" id="MBB6053288.1"/>
    </source>
</evidence>
<evidence type="ECO:0000313" key="3">
    <source>
        <dbReference type="Proteomes" id="UP000520814"/>
    </source>
</evidence>
<proteinExistence type="predicted"/>
<keyword evidence="1" id="KW-0175">Coiled coil</keyword>